<sequence length="673" mass="75741">MESWPADLDLGIKGNVHDDTVKFDDAELLGGSMDTKLSKICVWYDDFVYGIQTIYETSNNGIIVSPKRMGAEAMPCQLKYEEVHLNRDENIVAIKGSHGEIIDHVIFITSQGRNIRFGLSDGGDLFDFKIPGGVCVAALKGGFGGHLHNIGCSTTPLVQPLQYQYTYDGKQRVEYKISAGKTHKDTKIYNDIEFLKSTEGQHRIRSIKVFYNDEFVHGLEVNYIENETEIKTKGVGNQWSSSIGQATKIVLDPDEWITNIYGSFDNICNFLVFETTDGRIEEFGNEAKACNFYFEIPDGEVISGLSFGIGGHLHNLTAYYGKEPKIFKFYNQPQPSLGFSMLKSATDSVGPTHKDTTPFNDWRKLDINDLTTRLKKVTVFYDKDKIIYGFKLKWNINDEDEIEGEKHIGSEFFGWLSNGDKSSFKLKRGQYITKVYGKVDRQVKKLGFGLNTGEIYEYGGEEGKDFDLCIPPGHAVGALTGGKNGHLHNIQAWYGKIYAVPKKIPKVYYFPNAERWPNESFIGNTHSDTTKFRDKDINFNASTYRIDTIKVFYTDRIKGLQIIYEIDGKYYCGTKFKASFDYNEEEMQATMINLSYDEFIIGVRGKVSTIITSLTFKTSNGREFTCGGHEGDNVQLLVPAGECVGIIEGGKNGDIHNIKISTGPIPKIMTTMN</sequence>
<dbReference type="AlphaFoldDB" id="A0AAD1U214"/>
<accession>A0AAD1U214</accession>
<dbReference type="Proteomes" id="UP001295684">
    <property type="component" value="Unassembled WGS sequence"/>
</dbReference>
<evidence type="ECO:0000313" key="3">
    <source>
        <dbReference type="Proteomes" id="UP001295684"/>
    </source>
</evidence>
<dbReference type="Gene3D" id="2.100.10.30">
    <property type="entry name" value="Jacalin-like lectin domain"/>
    <property type="match status" value="4"/>
</dbReference>
<name>A0AAD1U214_EUPCR</name>
<dbReference type="InterPro" id="IPR001229">
    <property type="entry name" value="Jacalin-like_lectin_dom"/>
</dbReference>
<keyword evidence="3" id="KW-1185">Reference proteome</keyword>
<feature type="domain" description="Jacalin-type lectin" evidence="1">
    <location>
        <begin position="1"/>
        <end position="156"/>
    </location>
</feature>
<proteinExistence type="predicted"/>
<gene>
    <name evidence="2" type="ORF">ECRASSUSDP1_LOCUS1869</name>
</gene>
<dbReference type="InterPro" id="IPR036404">
    <property type="entry name" value="Jacalin-like_lectin_dom_sf"/>
</dbReference>
<dbReference type="PROSITE" id="PS51752">
    <property type="entry name" value="JACALIN_LECTIN"/>
    <property type="match status" value="2"/>
</dbReference>
<organism evidence="2 3">
    <name type="scientific">Euplotes crassus</name>
    <dbReference type="NCBI Taxonomy" id="5936"/>
    <lineage>
        <taxon>Eukaryota</taxon>
        <taxon>Sar</taxon>
        <taxon>Alveolata</taxon>
        <taxon>Ciliophora</taxon>
        <taxon>Intramacronucleata</taxon>
        <taxon>Spirotrichea</taxon>
        <taxon>Hypotrichia</taxon>
        <taxon>Euplotida</taxon>
        <taxon>Euplotidae</taxon>
        <taxon>Moneuplotes</taxon>
    </lineage>
</organism>
<dbReference type="Pfam" id="PF01419">
    <property type="entry name" value="Jacalin"/>
    <property type="match status" value="4"/>
</dbReference>
<dbReference type="SUPFAM" id="SSF51101">
    <property type="entry name" value="Mannose-binding lectins"/>
    <property type="match status" value="4"/>
</dbReference>
<dbReference type="EMBL" id="CAMPGE010001765">
    <property type="protein sequence ID" value="CAI2360565.1"/>
    <property type="molecule type" value="Genomic_DNA"/>
</dbReference>
<evidence type="ECO:0000259" key="1">
    <source>
        <dbReference type="PROSITE" id="PS51752"/>
    </source>
</evidence>
<dbReference type="SMART" id="SM00915">
    <property type="entry name" value="Jacalin"/>
    <property type="match status" value="1"/>
</dbReference>
<dbReference type="PANTHER" id="PTHR47293:SF15">
    <property type="entry name" value="JACALIN-RELATED LECTIN 19"/>
    <property type="match status" value="1"/>
</dbReference>
<evidence type="ECO:0000313" key="2">
    <source>
        <dbReference type="EMBL" id="CAI2360565.1"/>
    </source>
</evidence>
<reference evidence="2" key="1">
    <citation type="submission" date="2023-07" db="EMBL/GenBank/DDBJ databases">
        <authorList>
            <consortium name="AG Swart"/>
            <person name="Singh M."/>
            <person name="Singh A."/>
            <person name="Seah K."/>
            <person name="Emmerich C."/>
        </authorList>
    </citation>
    <scope>NUCLEOTIDE SEQUENCE</scope>
    <source>
        <strain evidence="2">DP1</strain>
    </source>
</reference>
<protein>
    <recommendedName>
        <fullName evidence="1">Jacalin-type lectin domain-containing protein</fullName>
    </recommendedName>
</protein>
<dbReference type="PANTHER" id="PTHR47293">
    <property type="entry name" value="JACALIN-RELATED LECTIN 3"/>
    <property type="match status" value="1"/>
</dbReference>
<feature type="domain" description="Jacalin-type lectin" evidence="1">
    <location>
        <begin position="170"/>
        <end position="322"/>
    </location>
</feature>
<comment type="caution">
    <text evidence="2">The sequence shown here is derived from an EMBL/GenBank/DDBJ whole genome shotgun (WGS) entry which is preliminary data.</text>
</comment>